<evidence type="ECO:0000313" key="1">
    <source>
        <dbReference type="EMBL" id="VDM16303.1"/>
    </source>
</evidence>
<reference evidence="1 2" key="2">
    <citation type="submission" date="2018-11" db="EMBL/GenBank/DDBJ databases">
        <authorList>
            <consortium name="Pathogen Informatics"/>
        </authorList>
    </citation>
    <scope>NUCLEOTIDE SEQUENCE [LARGE SCALE GENOMIC DNA]</scope>
</reference>
<dbReference type="EMBL" id="UYWX01000028">
    <property type="protein sequence ID" value="VDM16303.1"/>
    <property type="molecule type" value="Genomic_DNA"/>
</dbReference>
<dbReference type="Proteomes" id="UP000274429">
    <property type="component" value="Unassembled WGS sequence"/>
</dbReference>
<protein>
    <submittedName>
        <fullName evidence="3">DUF5597 domain-containing protein</fullName>
    </submittedName>
</protein>
<gene>
    <name evidence="1" type="ORF">TTAC_LOCUS359</name>
</gene>
<accession>A0A0R3WID9</accession>
<name>A0A0R3WID9_HYDTA</name>
<dbReference type="WBParaSite" id="TTAC_0000035801-mRNA-1">
    <property type="protein sequence ID" value="TTAC_0000035801-mRNA-1"/>
    <property type="gene ID" value="TTAC_0000035801"/>
</dbReference>
<evidence type="ECO:0000313" key="3">
    <source>
        <dbReference type="WBParaSite" id="TTAC_0000035801-mRNA-1"/>
    </source>
</evidence>
<dbReference type="AlphaFoldDB" id="A0A0R3WID9"/>
<sequence length="228" mass="25600">MSWCWVATTIGIVYSLSTFVQGTSSFVIDMPRLQPDPSQPTMQTPSFYRFVFSSQLRFLWAKEEEGGPWKLQGTPSPHGLTVKLRQRSLPQLHSSPTSASDDVDDSIQSSTLDESDLIRRTATQIGLLRFERVMRASNRPPQSVVESFTHLPTSLPHIGDVEDDHEVKDAEEPNVIKVRVASIDWSKGMANTTRLPDDTGRLVRLPIPETLPNPNSMHIFVQFQVSNV</sequence>
<evidence type="ECO:0000313" key="2">
    <source>
        <dbReference type="Proteomes" id="UP000274429"/>
    </source>
</evidence>
<dbReference type="OrthoDB" id="6274470at2759"/>
<reference evidence="3" key="1">
    <citation type="submission" date="2017-02" db="UniProtKB">
        <authorList>
            <consortium name="WormBaseParasite"/>
        </authorList>
    </citation>
    <scope>IDENTIFICATION</scope>
</reference>
<proteinExistence type="predicted"/>
<keyword evidence="2" id="KW-1185">Reference proteome</keyword>
<organism evidence="3">
    <name type="scientific">Hydatigena taeniaeformis</name>
    <name type="common">Feline tapeworm</name>
    <name type="synonym">Taenia taeniaeformis</name>
    <dbReference type="NCBI Taxonomy" id="6205"/>
    <lineage>
        <taxon>Eukaryota</taxon>
        <taxon>Metazoa</taxon>
        <taxon>Spiralia</taxon>
        <taxon>Lophotrochozoa</taxon>
        <taxon>Platyhelminthes</taxon>
        <taxon>Cestoda</taxon>
        <taxon>Eucestoda</taxon>
        <taxon>Cyclophyllidea</taxon>
        <taxon>Taeniidae</taxon>
        <taxon>Hydatigera</taxon>
    </lineage>
</organism>